<dbReference type="InterPro" id="IPR017970">
    <property type="entry name" value="Homeobox_CS"/>
</dbReference>
<dbReference type="Pfam" id="PF00046">
    <property type="entry name" value="Homeodomain"/>
    <property type="match status" value="1"/>
</dbReference>
<dbReference type="PROSITE" id="PS51057">
    <property type="entry name" value="PAIRED_2"/>
    <property type="match status" value="1"/>
</dbReference>
<comment type="caution">
    <text evidence="15">The sequence shown here is derived from an EMBL/GenBank/DDBJ whole genome shotgun (WGS) entry which is preliminary data.</text>
</comment>
<keyword evidence="9 10" id="KW-0539">Nucleus</keyword>
<name>A0A2G5UUI5_9PELO</name>
<dbReference type="PANTHER" id="PTHR45636:SF46">
    <property type="entry name" value="HOMEOBOX DOMAIN-CONTAINING PROTEIN"/>
    <property type="match status" value="1"/>
</dbReference>
<dbReference type="PROSITE" id="PS00027">
    <property type="entry name" value="HOMEOBOX_1"/>
    <property type="match status" value="1"/>
</dbReference>
<feature type="DNA-binding region" description="Homeobox" evidence="10">
    <location>
        <begin position="205"/>
        <end position="264"/>
    </location>
</feature>
<comment type="subcellular location">
    <subcellularLocation>
        <location evidence="1 10 11">Nucleus</location>
    </subcellularLocation>
</comment>
<dbReference type="PANTHER" id="PTHR45636">
    <property type="entry name" value="PAIRED BOX PROTEIN PAX-6-RELATED-RELATED"/>
    <property type="match status" value="1"/>
</dbReference>
<proteinExistence type="inferred from homology"/>
<keyword evidence="7 10" id="KW-0371">Homeobox</keyword>
<protein>
    <recommendedName>
        <fullName evidence="17">Homeobox domain-containing protein</fullName>
    </recommendedName>
</protein>
<evidence type="ECO:0000256" key="9">
    <source>
        <dbReference type="ARBA" id="ARBA00023242"/>
    </source>
</evidence>
<evidence type="ECO:0000256" key="12">
    <source>
        <dbReference type="SAM" id="MobiDB-lite"/>
    </source>
</evidence>
<dbReference type="CDD" id="cd00086">
    <property type="entry name" value="homeodomain"/>
    <property type="match status" value="1"/>
</dbReference>
<feature type="compositionally biased region" description="Basic and acidic residues" evidence="12">
    <location>
        <begin position="264"/>
        <end position="278"/>
    </location>
</feature>
<feature type="region of interest" description="Disordered" evidence="12">
    <location>
        <begin position="25"/>
        <end position="53"/>
    </location>
</feature>
<feature type="region of interest" description="Disordered" evidence="12">
    <location>
        <begin position="264"/>
        <end position="312"/>
    </location>
</feature>
<keyword evidence="4" id="KW-0563">Paired box</keyword>
<evidence type="ECO:0000256" key="2">
    <source>
        <dbReference type="ARBA" id="ARBA00005733"/>
    </source>
</evidence>
<evidence type="ECO:0000259" key="14">
    <source>
        <dbReference type="PROSITE" id="PS51057"/>
    </source>
</evidence>
<dbReference type="SUPFAM" id="SSF46689">
    <property type="entry name" value="Homeodomain-like"/>
    <property type="match status" value="2"/>
</dbReference>
<dbReference type="InterPro" id="IPR036388">
    <property type="entry name" value="WH-like_DNA-bd_sf"/>
</dbReference>
<evidence type="ECO:0000259" key="13">
    <source>
        <dbReference type="PROSITE" id="PS50071"/>
    </source>
</evidence>
<dbReference type="Pfam" id="PF00292">
    <property type="entry name" value="PAX"/>
    <property type="match status" value="1"/>
</dbReference>
<dbReference type="GO" id="GO:0005634">
    <property type="term" value="C:nucleus"/>
    <property type="evidence" value="ECO:0007669"/>
    <property type="project" value="UniProtKB-SubCell"/>
</dbReference>
<dbReference type="InterPro" id="IPR009057">
    <property type="entry name" value="Homeodomain-like_sf"/>
</dbReference>
<dbReference type="OrthoDB" id="3225452at2759"/>
<evidence type="ECO:0000256" key="11">
    <source>
        <dbReference type="RuleBase" id="RU000682"/>
    </source>
</evidence>
<dbReference type="InterPro" id="IPR001523">
    <property type="entry name" value="Paired_dom"/>
</dbReference>
<dbReference type="InterPro" id="IPR043565">
    <property type="entry name" value="PAX_fam"/>
</dbReference>
<evidence type="ECO:0000256" key="8">
    <source>
        <dbReference type="ARBA" id="ARBA00023163"/>
    </source>
</evidence>
<dbReference type="Proteomes" id="UP000230233">
    <property type="component" value="Chromosome II"/>
</dbReference>
<feature type="compositionally biased region" description="Polar residues" evidence="12">
    <location>
        <begin position="175"/>
        <end position="193"/>
    </location>
</feature>
<sequence>MASQQPLSQEQLLHFWGAHNTIGKMTRRTSQHESAVKHSTNNPSGGAGTKPKVATPQVVAKIEQYKRDNPTIFAWEIREKLINEEVCTTPPSVSSINRILRTRAAERAAEELQMILSAQHIARPQMRPQEVRLPPPFPFPLPLVWPGLLPNPAQLSFLLNSRALAPNLQAGVTVPGNTSGSSGQLSIDSNPSLSEDDSVLGANSRRLSRSTFSNDQLQSLEEVFLREPYPSQTERADLVKRTGLPEARIQVWFSNRRAKWRKTNANDRDELKAERSETDDAMSNCSQSPSPGGQGSSSEEKRKAFTLFKPYE</sequence>
<dbReference type="Gene3D" id="1.10.10.10">
    <property type="entry name" value="Winged helix-like DNA-binding domain superfamily/Winged helix DNA-binding domain"/>
    <property type="match status" value="1"/>
</dbReference>
<feature type="region of interest" description="Disordered" evidence="12">
    <location>
        <begin position="175"/>
        <end position="202"/>
    </location>
</feature>
<keyword evidence="16" id="KW-1185">Reference proteome</keyword>
<evidence type="ECO:0000256" key="6">
    <source>
        <dbReference type="ARBA" id="ARBA00023125"/>
    </source>
</evidence>
<dbReference type="PROSITE" id="PS50071">
    <property type="entry name" value="HOMEOBOX_2"/>
    <property type="match status" value="1"/>
</dbReference>
<evidence type="ECO:0000313" key="15">
    <source>
        <dbReference type="EMBL" id="PIC43207.1"/>
    </source>
</evidence>
<keyword evidence="3" id="KW-0217">Developmental protein</keyword>
<gene>
    <name evidence="15" type="primary">Cni-eyg-1</name>
    <name evidence="15" type="synonym">Cnig_chr_II.g4017</name>
    <name evidence="15" type="ORF">B9Z55_004017</name>
</gene>
<feature type="domain" description="Homeobox" evidence="13">
    <location>
        <begin position="203"/>
        <end position="263"/>
    </location>
</feature>
<evidence type="ECO:0000256" key="7">
    <source>
        <dbReference type="ARBA" id="ARBA00023155"/>
    </source>
</evidence>
<evidence type="ECO:0000256" key="3">
    <source>
        <dbReference type="ARBA" id="ARBA00022473"/>
    </source>
</evidence>
<keyword evidence="6 10" id="KW-0238">DNA-binding</keyword>
<dbReference type="STRING" id="1611254.A0A2G5UUI5"/>
<dbReference type="EMBL" id="PDUG01000002">
    <property type="protein sequence ID" value="PIC43207.1"/>
    <property type="molecule type" value="Genomic_DNA"/>
</dbReference>
<evidence type="ECO:0000313" key="16">
    <source>
        <dbReference type="Proteomes" id="UP000230233"/>
    </source>
</evidence>
<keyword evidence="5" id="KW-0805">Transcription regulation</keyword>
<dbReference type="GO" id="GO:0000978">
    <property type="term" value="F:RNA polymerase II cis-regulatory region sequence-specific DNA binding"/>
    <property type="evidence" value="ECO:0007669"/>
    <property type="project" value="TreeGrafter"/>
</dbReference>
<evidence type="ECO:0000256" key="5">
    <source>
        <dbReference type="ARBA" id="ARBA00023015"/>
    </source>
</evidence>
<dbReference type="FunFam" id="1.10.10.10:FF:000003">
    <property type="entry name" value="Paired box protein Pax-6"/>
    <property type="match status" value="1"/>
</dbReference>
<evidence type="ECO:0000256" key="1">
    <source>
        <dbReference type="ARBA" id="ARBA00004123"/>
    </source>
</evidence>
<evidence type="ECO:0000256" key="10">
    <source>
        <dbReference type="PROSITE-ProRule" id="PRU00108"/>
    </source>
</evidence>
<organism evidence="15 16">
    <name type="scientific">Caenorhabditis nigoni</name>
    <dbReference type="NCBI Taxonomy" id="1611254"/>
    <lineage>
        <taxon>Eukaryota</taxon>
        <taxon>Metazoa</taxon>
        <taxon>Ecdysozoa</taxon>
        <taxon>Nematoda</taxon>
        <taxon>Chromadorea</taxon>
        <taxon>Rhabditida</taxon>
        <taxon>Rhabditina</taxon>
        <taxon>Rhabditomorpha</taxon>
        <taxon>Rhabditoidea</taxon>
        <taxon>Rhabditidae</taxon>
        <taxon>Peloderinae</taxon>
        <taxon>Caenorhabditis</taxon>
    </lineage>
</organism>
<dbReference type="AlphaFoldDB" id="A0A2G5UUI5"/>
<dbReference type="InterPro" id="IPR001356">
    <property type="entry name" value="HD"/>
</dbReference>
<dbReference type="GO" id="GO:0000981">
    <property type="term" value="F:DNA-binding transcription factor activity, RNA polymerase II-specific"/>
    <property type="evidence" value="ECO:0007669"/>
    <property type="project" value="InterPro"/>
</dbReference>
<comment type="similarity">
    <text evidence="2">Belongs to the paired homeobox family.</text>
</comment>
<reference evidence="16" key="1">
    <citation type="submission" date="2017-10" db="EMBL/GenBank/DDBJ databases">
        <title>Rapid genome shrinkage in a self-fertile nematode reveals novel sperm competition proteins.</title>
        <authorList>
            <person name="Yin D."/>
            <person name="Schwarz E.M."/>
            <person name="Thomas C.G."/>
            <person name="Felde R.L."/>
            <person name="Korf I.F."/>
            <person name="Cutter A.D."/>
            <person name="Schartner C.M."/>
            <person name="Ralston E.J."/>
            <person name="Meyer B.J."/>
            <person name="Haag E.S."/>
        </authorList>
    </citation>
    <scope>NUCLEOTIDE SEQUENCE [LARGE SCALE GENOMIC DNA]</scope>
    <source>
        <strain evidence="16">JU1422</strain>
    </source>
</reference>
<dbReference type="SMART" id="SM00351">
    <property type="entry name" value="PAX"/>
    <property type="match status" value="1"/>
</dbReference>
<keyword evidence="8" id="KW-0804">Transcription</keyword>
<evidence type="ECO:0008006" key="17">
    <source>
        <dbReference type="Google" id="ProtNLM"/>
    </source>
</evidence>
<dbReference type="Gene3D" id="1.10.10.60">
    <property type="entry name" value="Homeodomain-like"/>
    <property type="match status" value="1"/>
</dbReference>
<feature type="domain" description="Paired" evidence="14">
    <location>
        <begin position="1"/>
        <end position="103"/>
    </location>
</feature>
<evidence type="ECO:0000256" key="4">
    <source>
        <dbReference type="ARBA" id="ARBA00022724"/>
    </source>
</evidence>
<accession>A0A2G5UUI5</accession>
<dbReference type="SMART" id="SM00389">
    <property type="entry name" value="HOX"/>
    <property type="match status" value="1"/>
</dbReference>